<evidence type="ECO:0000313" key="1">
    <source>
        <dbReference type="EMBL" id="MDF9408390.1"/>
    </source>
</evidence>
<dbReference type="EMBL" id="JAKOAV010000013">
    <property type="protein sequence ID" value="MDF9408390.1"/>
    <property type="molecule type" value="Genomic_DNA"/>
</dbReference>
<keyword evidence="2" id="KW-1185">Reference proteome</keyword>
<reference evidence="1" key="1">
    <citation type="submission" date="2022-02" db="EMBL/GenBank/DDBJ databases">
        <authorList>
            <person name="Leng L."/>
        </authorList>
    </citation>
    <scope>NUCLEOTIDE SEQUENCE</scope>
    <source>
        <strain evidence="1">JI</strain>
    </source>
</reference>
<dbReference type="AlphaFoldDB" id="A0A9X4GZ55"/>
<dbReference type="RefSeq" id="WP_277443712.1">
    <property type="nucleotide sequence ID" value="NZ_JAKOAV010000013.1"/>
</dbReference>
<proteinExistence type="predicted"/>
<evidence type="ECO:0008006" key="3">
    <source>
        <dbReference type="Google" id="ProtNLM"/>
    </source>
</evidence>
<sequence>MFKIEFSNRFIRTYKKLDRETRIQVDRTLQAIVLNPKHPLLRLKRVQGTKDIWEASVSMSIRITFRFSEDIIQLRNVGTHDQVFKPPY</sequence>
<organism evidence="1 2">
    <name type="scientific">Pelotomaculum isophthalicicum JI</name>
    <dbReference type="NCBI Taxonomy" id="947010"/>
    <lineage>
        <taxon>Bacteria</taxon>
        <taxon>Bacillati</taxon>
        <taxon>Bacillota</taxon>
        <taxon>Clostridia</taxon>
        <taxon>Eubacteriales</taxon>
        <taxon>Desulfotomaculaceae</taxon>
        <taxon>Pelotomaculum</taxon>
    </lineage>
</organism>
<dbReference type="Proteomes" id="UP001154312">
    <property type="component" value="Unassembled WGS sequence"/>
</dbReference>
<dbReference type="InterPro" id="IPR035093">
    <property type="entry name" value="RelE/ParE_toxin_dom_sf"/>
</dbReference>
<dbReference type="Gene3D" id="3.30.2310.20">
    <property type="entry name" value="RelE-like"/>
    <property type="match status" value="1"/>
</dbReference>
<name>A0A9X4GZ55_9FIRM</name>
<evidence type="ECO:0000313" key="2">
    <source>
        <dbReference type="Proteomes" id="UP001154312"/>
    </source>
</evidence>
<protein>
    <recommendedName>
        <fullName evidence="3">Cytotoxin</fullName>
    </recommendedName>
</protein>
<gene>
    <name evidence="1" type="ORF">L7E55_08470</name>
</gene>
<accession>A0A9X4GZ55</accession>
<dbReference type="SUPFAM" id="SSF143011">
    <property type="entry name" value="RelE-like"/>
    <property type="match status" value="1"/>
</dbReference>
<comment type="caution">
    <text evidence="1">The sequence shown here is derived from an EMBL/GenBank/DDBJ whole genome shotgun (WGS) entry which is preliminary data.</text>
</comment>